<dbReference type="SUPFAM" id="SSF46689">
    <property type="entry name" value="Homeodomain-like"/>
    <property type="match status" value="1"/>
</dbReference>
<evidence type="ECO:0000313" key="3">
    <source>
        <dbReference type="EMBL" id="PWK26466.1"/>
    </source>
</evidence>
<reference evidence="3 4" key="1">
    <citation type="submission" date="2018-05" db="EMBL/GenBank/DDBJ databases">
        <title>Genomic Encyclopedia of Archaeal and Bacterial Type Strains, Phase II (KMG-II): from individual species to whole genera.</title>
        <authorList>
            <person name="Goeker M."/>
        </authorList>
    </citation>
    <scope>NUCLEOTIDE SEQUENCE [LARGE SCALE GENOMIC DNA]</scope>
    <source>
        <strain evidence="3 4">DSM 22214</strain>
    </source>
</reference>
<dbReference type="EMBL" id="QGGO01000028">
    <property type="protein sequence ID" value="PWK18851.1"/>
    <property type="molecule type" value="Genomic_DNA"/>
</dbReference>
<comment type="caution">
    <text evidence="3">The sequence shown here is derived from an EMBL/GenBank/DDBJ whole genome shotgun (WGS) entry which is preliminary data.</text>
</comment>
<evidence type="ECO:0000313" key="2">
    <source>
        <dbReference type="EMBL" id="PWK18851.1"/>
    </source>
</evidence>
<evidence type="ECO:0000313" key="4">
    <source>
        <dbReference type="Proteomes" id="UP000245489"/>
    </source>
</evidence>
<keyword evidence="3" id="KW-0371">Homeobox</keyword>
<gene>
    <name evidence="3" type="ORF">LV89_02310</name>
    <name evidence="2" type="ORF">LV89_03986</name>
</gene>
<dbReference type="OrthoDB" id="960257at2"/>
<organism evidence="3 4">
    <name type="scientific">Arcicella aurantiaca</name>
    <dbReference type="NCBI Taxonomy" id="591202"/>
    <lineage>
        <taxon>Bacteria</taxon>
        <taxon>Pseudomonadati</taxon>
        <taxon>Bacteroidota</taxon>
        <taxon>Cytophagia</taxon>
        <taxon>Cytophagales</taxon>
        <taxon>Flectobacillaceae</taxon>
        <taxon>Arcicella</taxon>
    </lineage>
</organism>
<protein>
    <submittedName>
        <fullName evidence="3">Homeodomain-like domain-containing protein</fullName>
    </submittedName>
</protein>
<name>A0A316E8S2_9BACT</name>
<dbReference type="Pfam" id="PF13384">
    <property type="entry name" value="HTH_23"/>
    <property type="match status" value="1"/>
</dbReference>
<accession>A0A316E8S2</accession>
<dbReference type="GO" id="GO:0003677">
    <property type="term" value="F:DNA binding"/>
    <property type="evidence" value="ECO:0007669"/>
    <property type="project" value="UniProtKB-KW"/>
</dbReference>
<evidence type="ECO:0000256" key="1">
    <source>
        <dbReference type="SAM" id="MobiDB-lite"/>
    </source>
</evidence>
<sequence>MNNKRYINLSESEITDLTHLLRTTNNHRERQRIQALLWSHQGYDRQTIAQLYQVKADTVSFWFKRWEDNKSRGLKDLARSGRPSILTPKEKKVSSNLPC</sequence>
<keyword evidence="3" id="KW-0238">DNA-binding</keyword>
<keyword evidence="4" id="KW-1185">Reference proteome</keyword>
<dbReference type="EMBL" id="QGGO01000011">
    <property type="protein sequence ID" value="PWK26466.1"/>
    <property type="molecule type" value="Genomic_DNA"/>
</dbReference>
<dbReference type="Proteomes" id="UP000245489">
    <property type="component" value="Unassembled WGS sequence"/>
</dbReference>
<dbReference type="InterPro" id="IPR009057">
    <property type="entry name" value="Homeodomain-like_sf"/>
</dbReference>
<dbReference type="AlphaFoldDB" id="A0A316E8S2"/>
<dbReference type="RefSeq" id="WP_109743044.1">
    <property type="nucleotide sequence ID" value="NZ_QGGO01000011.1"/>
</dbReference>
<proteinExistence type="predicted"/>
<feature type="region of interest" description="Disordered" evidence="1">
    <location>
        <begin position="78"/>
        <end position="99"/>
    </location>
</feature>